<feature type="compositionally biased region" description="Low complexity" evidence="9">
    <location>
        <begin position="181"/>
        <end position="197"/>
    </location>
</feature>
<protein>
    <recommendedName>
        <fullName evidence="8">Ribonuclease R</fullName>
        <shortName evidence="8">RNase R</shortName>
        <ecNumber evidence="8">3.1.13.1</ecNumber>
    </recommendedName>
</protein>
<feature type="compositionally biased region" description="Low complexity" evidence="9">
    <location>
        <begin position="290"/>
        <end position="315"/>
    </location>
</feature>
<evidence type="ECO:0000259" key="10">
    <source>
        <dbReference type="PROSITE" id="PS50126"/>
    </source>
</evidence>
<evidence type="ECO:0000313" key="11">
    <source>
        <dbReference type="EMBL" id="MBB6097594.1"/>
    </source>
</evidence>
<comment type="similarity">
    <text evidence="8">Belongs to the RNR ribonuclease family. RNase R subfamily.</text>
</comment>
<comment type="caution">
    <text evidence="11">The sequence shown here is derived from an EMBL/GenBank/DDBJ whole genome shotgun (WGS) entry which is preliminary data.</text>
</comment>
<dbReference type="NCBIfam" id="TIGR02063">
    <property type="entry name" value="RNase_R"/>
    <property type="match status" value="1"/>
</dbReference>
<dbReference type="Pfam" id="PF08206">
    <property type="entry name" value="OB_RNB"/>
    <property type="match status" value="1"/>
</dbReference>
<dbReference type="InterPro" id="IPR012340">
    <property type="entry name" value="NA-bd_OB-fold"/>
</dbReference>
<dbReference type="PANTHER" id="PTHR23355:SF9">
    <property type="entry name" value="DIS3-LIKE EXONUCLEASE 2"/>
    <property type="match status" value="1"/>
</dbReference>
<feature type="region of interest" description="Disordered" evidence="9">
    <location>
        <begin position="1"/>
        <end position="481"/>
    </location>
</feature>
<dbReference type="SMART" id="SM00357">
    <property type="entry name" value="CSP"/>
    <property type="match status" value="1"/>
</dbReference>
<proteinExistence type="inferred from homology"/>
<comment type="function">
    <text evidence="8">3'-5' exoribonuclease that releases 5'-nucleoside monophosphates and is involved in maturation of structured RNAs.</text>
</comment>
<dbReference type="SMART" id="SM00955">
    <property type="entry name" value="RNB"/>
    <property type="match status" value="1"/>
</dbReference>
<keyword evidence="7 8" id="KW-0694">RNA-binding</keyword>
<comment type="catalytic activity">
    <reaction evidence="1 8">
        <text>Exonucleolytic cleavage in the 3'- to 5'-direction to yield nucleoside 5'-phosphates.</text>
        <dbReference type="EC" id="3.1.13.1"/>
    </reaction>
</comment>
<dbReference type="CDD" id="cd04471">
    <property type="entry name" value="S1_RNase_R"/>
    <property type="match status" value="1"/>
</dbReference>
<evidence type="ECO:0000313" key="12">
    <source>
        <dbReference type="Proteomes" id="UP000569951"/>
    </source>
</evidence>
<comment type="subcellular location">
    <subcellularLocation>
        <location evidence="2 8">Cytoplasm</location>
    </subcellularLocation>
</comment>
<dbReference type="InterPro" id="IPR004476">
    <property type="entry name" value="RNase_II/RNase_R"/>
</dbReference>
<feature type="compositionally biased region" description="Basic and acidic residues" evidence="9">
    <location>
        <begin position="439"/>
        <end position="466"/>
    </location>
</feature>
<dbReference type="Gene3D" id="2.40.50.140">
    <property type="entry name" value="Nucleic acid-binding proteins"/>
    <property type="match status" value="2"/>
</dbReference>
<dbReference type="InterPro" id="IPR003029">
    <property type="entry name" value="S1_domain"/>
</dbReference>
<dbReference type="PANTHER" id="PTHR23355">
    <property type="entry name" value="RIBONUCLEASE"/>
    <property type="match status" value="1"/>
</dbReference>
<keyword evidence="6 8" id="KW-0269">Exonuclease</keyword>
<feature type="compositionally biased region" description="Basic residues" evidence="9">
    <location>
        <begin position="1358"/>
        <end position="1368"/>
    </location>
</feature>
<keyword evidence="12" id="KW-1185">Reference proteome</keyword>
<keyword evidence="3 8" id="KW-0963">Cytoplasm</keyword>
<dbReference type="SMART" id="SM00316">
    <property type="entry name" value="S1"/>
    <property type="match status" value="1"/>
</dbReference>
<evidence type="ECO:0000256" key="3">
    <source>
        <dbReference type="ARBA" id="ARBA00022490"/>
    </source>
</evidence>
<evidence type="ECO:0000256" key="6">
    <source>
        <dbReference type="ARBA" id="ARBA00022839"/>
    </source>
</evidence>
<dbReference type="SUPFAM" id="SSF50249">
    <property type="entry name" value="Nucleic acid-binding proteins"/>
    <property type="match status" value="4"/>
</dbReference>
<evidence type="ECO:0000256" key="2">
    <source>
        <dbReference type="ARBA" id="ARBA00004496"/>
    </source>
</evidence>
<feature type="domain" description="S1 motif" evidence="10">
    <location>
        <begin position="1105"/>
        <end position="1185"/>
    </location>
</feature>
<dbReference type="InterPro" id="IPR050180">
    <property type="entry name" value="RNR_Ribonuclease"/>
</dbReference>
<dbReference type="InterPro" id="IPR040476">
    <property type="entry name" value="CSD2"/>
</dbReference>
<dbReference type="InterPro" id="IPR011805">
    <property type="entry name" value="RNase_R"/>
</dbReference>
<dbReference type="NCBIfam" id="TIGR00358">
    <property type="entry name" value="3_prime_RNase"/>
    <property type="match status" value="1"/>
</dbReference>
<dbReference type="InterPro" id="IPR022966">
    <property type="entry name" value="RNase_II/R_CS"/>
</dbReference>
<dbReference type="EC" id="3.1.13.1" evidence="8"/>
<dbReference type="GO" id="GO:0006402">
    <property type="term" value="P:mRNA catabolic process"/>
    <property type="evidence" value="ECO:0007669"/>
    <property type="project" value="TreeGrafter"/>
</dbReference>
<evidence type="ECO:0000256" key="8">
    <source>
        <dbReference type="HAMAP-Rule" id="MF_01895"/>
    </source>
</evidence>
<dbReference type="Pfam" id="PF17876">
    <property type="entry name" value="CSD2"/>
    <property type="match status" value="1"/>
</dbReference>
<feature type="compositionally biased region" description="Low complexity" evidence="9">
    <location>
        <begin position="341"/>
        <end position="353"/>
    </location>
</feature>
<feature type="compositionally biased region" description="Polar residues" evidence="9">
    <location>
        <begin position="199"/>
        <end position="231"/>
    </location>
</feature>
<feature type="region of interest" description="Disordered" evidence="9">
    <location>
        <begin position="1184"/>
        <end position="1287"/>
    </location>
</feature>
<evidence type="ECO:0000256" key="9">
    <source>
        <dbReference type="SAM" id="MobiDB-lite"/>
    </source>
</evidence>
<dbReference type="Pfam" id="PF00575">
    <property type="entry name" value="S1"/>
    <property type="match status" value="1"/>
</dbReference>
<dbReference type="HAMAP" id="MF_01895">
    <property type="entry name" value="RNase_R"/>
    <property type="match status" value="1"/>
</dbReference>
<feature type="compositionally biased region" description="Basic and acidic residues" evidence="9">
    <location>
        <begin position="1189"/>
        <end position="1208"/>
    </location>
</feature>
<keyword evidence="5 8" id="KW-0378">Hydrolase</keyword>
<dbReference type="InterPro" id="IPR011129">
    <property type="entry name" value="CSD"/>
</dbReference>
<feature type="region of interest" description="Disordered" evidence="9">
    <location>
        <begin position="1307"/>
        <end position="1374"/>
    </location>
</feature>
<feature type="compositionally biased region" description="Polar residues" evidence="9">
    <location>
        <begin position="1337"/>
        <end position="1352"/>
    </location>
</feature>
<sequence>MADAASDSAPEVKGSRAKREQTVTQDTPKPKRARKGAQPEGNAPTAAQPDSTPEAQTEATQGGAETGATPAAARKSRKNAAPAAQTAPTARSTRKPRSSATPDEPAEKPARKGRAAPRTNRAAEPTAETQNTEAPLEAQPEAALSEASSPAARGRRGSRKAAASAPETVTQPDTEQPLEVAQSTSAATSAEQPSAEQVSAEQAGTEQAGTEQVSAEQVSAEQVSATPSAAQPETPARKSRGRKRAGPETAAAPLSDEATEVEAPSAIPATPAAKRQPRERKAAATRKTRGTAADAASEVEAPAAVAPLEEPTPTAVQAKETASTGTPAASKRPRRGHRNAAEAPQDEAPQPTAVQADVVPASGDDVPATEQAYHQLELEVAAQAPEADEKREADLAAAAPSSGPDLPSAPSRPDRASRPARKNKRKAQPQEAPAATETGTERDLSAERELAPYAEDRELRTHHEDTVSPPAPEAKEAPRTPVRDPATIVLEFFQRNQRPWHIRDLDRNLPRLDRLAIGERRDLEVILEDLVHAGRLVRTRRRTYGLPEAMNLVRARFQGSQSGYGFAVPEDGSEDYYISPEATLEAWNGDIVLVRPEPKRKGEDSARATVVRILERSHRQLVGSLEFARGYAFLKPDNARTPTRVLLTPDGLENLHGGERVVAELYWPEQTGEDEVFGTVSEVLGETDSPETETRAVIIKYDLRDAFPPEVEAQAEAIPLEIPESAIVGRLDLRDRNIFTVDGRDAKDFDDAIHIEVAPSGNFVVGVHIADVSHYVTEGSPLDQEALARATSVYLPGKVLPMLPERLSNGICSLVPDEDRLTLSAMIELNGEGDVVNVQLAPSIIRSRARLTYDEVQAYSEGITTLPAQHRHVEGDVHLLLKITSRMRQRRLREGSLDFKLREVKVEVEKDGSLTLIPIREETARGMIEDLMLLANRVVAGYLLEKRVPTLFRVHEEPSEGRFNEVAAALARMGYLFEGKGPTPQAYQSVLKQARGTGSETVVNQLLLRSLKQARYSHENLGHFGLAFDQYLHFTSPIRRYPDLLVHRMLRRQLQGELTDAERERMAAKLPELGEHTSERERSAAEAERDLSKYYQAKWAQAHLGETFEGTVSGVTNFGLFIVLENGVEGLLHISNLTDDYYLFLEDALMLKGRSSGRSFRLGDPVNVLIAQVNPLARQIDFALQENDMDMKPRARKRGDERKKDREPTTAASGQDQRRGPEAGQRGQSPATRGARLERGTRPETRGEGRSDVRSERGDRGYGAQSRASSGPRRIVTLERPRNEHARPVNVTVQRMYFGDWNLSHLEEQEKAEQQQGRQQNRGFAGAPRHAQGNGGRPQQQAQSARPTSSSDAEGEARRRRRRRRGKRKDGSEQ</sequence>
<dbReference type="GO" id="GO:0003723">
    <property type="term" value="F:RNA binding"/>
    <property type="evidence" value="ECO:0007669"/>
    <property type="project" value="UniProtKB-UniRule"/>
</dbReference>
<dbReference type="PROSITE" id="PS50126">
    <property type="entry name" value="S1"/>
    <property type="match status" value="1"/>
</dbReference>
<reference evidence="11 12" key="1">
    <citation type="submission" date="2020-08" db="EMBL/GenBank/DDBJ databases">
        <title>Genomic Encyclopedia of Type Strains, Phase IV (KMG-IV): sequencing the most valuable type-strain genomes for metagenomic binning, comparative biology and taxonomic classification.</title>
        <authorList>
            <person name="Goeker M."/>
        </authorList>
    </citation>
    <scope>NUCLEOTIDE SEQUENCE [LARGE SCALE GENOMIC DNA]</scope>
    <source>
        <strain evidence="11 12">DSM 21458</strain>
    </source>
</reference>
<feature type="compositionally biased region" description="Low complexity" evidence="9">
    <location>
        <begin position="80"/>
        <end position="90"/>
    </location>
</feature>
<evidence type="ECO:0000256" key="7">
    <source>
        <dbReference type="ARBA" id="ARBA00022884"/>
    </source>
</evidence>
<feature type="compositionally biased region" description="Basic and acidic residues" evidence="9">
    <location>
        <begin position="1235"/>
        <end position="1260"/>
    </location>
</feature>
<dbReference type="Proteomes" id="UP000569951">
    <property type="component" value="Unassembled WGS sequence"/>
</dbReference>
<feature type="compositionally biased region" description="Low complexity" evidence="9">
    <location>
        <begin position="133"/>
        <end position="152"/>
    </location>
</feature>
<dbReference type="GO" id="GO:0005829">
    <property type="term" value="C:cytosol"/>
    <property type="evidence" value="ECO:0007669"/>
    <property type="project" value="TreeGrafter"/>
</dbReference>
<keyword evidence="4 8" id="KW-0540">Nuclease</keyword>
<evidence type="ECO:0000256" key="5">
    <source>
        <dbReference type="ARBA" id="ARBA00022801"/>
    </source>
</evidence>
<feature type="compositionally biased region" description="Basic residues" evidence="9">
    <location>
        <begin position="275"/>
        <end position="289"/>
    </location>
</feature>
<dbReference type="InterPro" id="IPR013223">
    <property type="entry name" value="RNase_B_OB_dom"/>
</dbReference>
<dbReference type="RefSeq" id="WP_343058215.1">
    <property type="nucleotide sequence ID" value="NZ_JACHHG010000003.1"/>
</dbReference>
<feature type="compositionally biased region" description="Low complexity" evidence="9">
    <location>
        <begin position="54"/>
        <end position="73"/>
    </location>
</feature>
<organism evidence="11 12">
    <name type="scientific">Deinobacterium chartae</name>
    <dbReference type="NCBI Taxonomy" id="521158"/>
    <lineage>
        <taxon>Bacteria</taxon>
        <taxon>Thermotogati</taxon>
        <taxon>Deinococcota</taxon>
        <taxon>Deinococci</taxon>
        <taxon>Deinococcales</taxon>
        <taxon>Deinococcaceae</taxon>
        <taxon>Deinobacterium</taxon>
    </lineage>
</organism>
<feature type="compositionally biased region" description="Basic residues" evidence="9">
    <location>
        <begin position="418"/>
        <end position="427"/>
    </location>
</feature>
<dbReference type="InterPro" id="IPR001900">
    <property type="entry name" value="RNase_II/R"/>
</dbReference>
<gene>
    <name evidence="8" type="primary">rnr</name>
    <name evidence="11" type="ORF">HNR42_001011</name>
</gene>
<accession>A0A841HY66</accession>
<dbReference type="PROSITE" id="PS01175">
    <property type="entry name" value="RIBONUCLEASE_II"/>
    <property type="match status" value="1"/>
</dbReference>
<evidence type="ECO:0000256" key="4">
    <source>
        <dbReference type="ARBA" id="ARBA00022722"/>
    </source>
</evidence>
<name>A0A841HY66_9DEIO</name>
<evidence type="ECO:0000256" key="1">
    <source>
        <dbReference type="ARBA" id="ARBA00001849"/>
    </source>
</evidence>
<feature type="compositionally biased region" description="Basic and acidic residues" evidence="9">
    <location>
        <begin position="1276"/>
        <end position="1287"/>
    </location>
</feature>
<dbReference type="GO" id="GO:0008859">
    <property type="term" value="F:exoribonuclease II activity"/>
    <property type="evidence" value="ECO:0007669"/>
    <property type="project" value="UniProtKB-UniRule"/>
</dbReference>
<dbReference type="EMBL" id="JACHHG010000003">
    <property type="protein sequence ID" value="MBB6097594.1"/>
    <property type="molecule type" value="Genomic_DNA"/>
</dbReference>
<dbReference type="Pfam" id="PF00773">
    <property type="entry name" value="RNB"/>
    <property type="match status" value="1"/>
</dbReference>